<dbReference type="GO" id="GO:0022857">
    <property type="term" value="F:transmembrane transporter activity"/>
    <property type="evidence" value="ECO:0007669"/>
    <property type="project" value="InterPro"/>
</dbReference>
<feature type="transmembrane region" description="Helical" evidence="9">
    <location>
        <begin position="135"/>
        <end position="156"/>
    </location>
</feature>
<gene>
    <name evidence="10" type="ORF">GN330_15710</name>
</gene>
<evidence type="ECO:0000256" key="8">
    <source>
        <dbReference type="ARBA" id="ARBA00037998"/>
    </source>
</evidence>
<dbReference type="InterPro" id="IPR052157">
    <property type="entry name" value="BCAA_transport_permease"/>
</dbReference>
<organism evidence="10 11">
    <name type="scientific">Nitratireductor arenosus</name>
    <dbReference type="NCBI Taxonomy" id="2682096"/>
    <lineage>
        <taxon>Bacteria</taxon>
        <taxon>Pseudomonadati</taxon>
        <taxon>Pseudomonadota</taxon>
        <taxon>Alphaproteobacteria</taxon>
        <taxon>Hyphomicrobiales</taxon>
        <taxon>Phyllobacteriaceae</taxon>
        <taxon>Nitratireductor</taxon>
    </lineage>
</organism>
<dbReference type="GO" id="GO:0005886">
    <property type="term" value="C:plasma membrane"/>
    <property type="evidence" value="ECO:0007669"/>
    <property type="project" value="UniProtKB-SubCell"/>
</dbReference>
<dbReference type="AlphaFoldDB" id="A0A844QGZ1"/>
<evidence type="ECO:0000256" key="9">
    <source>
        <dbReference type="SAM" id="Phobius"/>
    </source>
</evidence>
<evidence type="ECO:0000256" key="7">
    <source>
        <dbReference type="ARBA" id="ARBA00023136"/>
    </source>
</evidence>
<evidence type="ECO:0000256" key="6">
    <source>
        <dbReference type="ARBA" id="ARBA00022989"/>
    </source>
</evidence>
<dbReference type="CDD" id="cd06582">
    <property type="entry name" value="TM_PBP1_LivH_like"/>
    <property type="match status" value="1"/>
</dbReference>
<feature type="transmembrane region" description="Helical" evidence="9">
    <location>
        <begin position="96"/>
        <end position="115"/>
    </location>
</feature>
<evidence type="ECO:0000256" key="1">
    <source>
        <dbReference type="ARBA" id="ARBA00004651"/>
    </source>
</evidence>
<dbReference type="RefSeq" id="WP_156713600.1">
    <property type="nucleotide sequence ID" value="NZ_WPHG01000003.1"/>
</dbReference>
<feature type="transmembrane region" description="Helical" evidence="9">
    <location>
        <begin position="64"/>
        <end position="84"/>
    </location>
</feature>
<dbReference type="Pfam" id="PF02653">
    <property type="entry name" value="BPD_transp_2"/>
    <property type="match status" value="1"/>
</dbReference>
<keyword evidence="5" id="KW-0029">Amino-acid transport</keyword>
<keyword evidence="6 9" id="KW-1133">Transmembrane helix</keyword>
<keyword evidence="3" id="KW-1003">Cell membrane</keyword>
<reference evidence="10 11" key="1">
    <citation type="submission" date="2019-12" db="EMBL/GenBank/DDBJ databases">
        <title>Nitratireductor arenosus sp. nov., Isolated from sea sand, Jeju island, South Korea.</title>
        <authorList>
            <person name="Kim W."/>
        </authorList>
    </citation>
    <scope>NUCLEOTIDE SEQUENCE [LARGE SCALE GENOMIC DNA]</scope>
    <source>
        <strain evidence="10 11">CAU 1489</strain>
    </source>
</reference>
<feature type="transmembrane region" description="Helical" evidence="9">
    <location>
        <begin position="192"/>
        <end position="210"/>
    </location>
</feature>
<dbReference type="Proteomes" id="UP000463224">
    <property type="component" value="Unassembled WGS sequence"/>
</dbReference>
<dbReference type="EMBL" id="WPHG01000003">
    <property type="protein sequence ID" value="MVA98692.1"/>
    <property type="molecule type" value="Genomic_DNA"/>
</dbReference>
<evidence type="ECO:0000256" key="5">
    <source>
        <dbReference type="ARBA" id="ARBA00022970"/>
    </source>
</evidence>
<comment type="caution">
    <text evidence="10">The sequence shown here is derived from an EMBL/GenBank/DDBJ whole genome shotgun (WGS) entry which is preliminary data.</text>
</comment>
<name>A0A844QGZ1_9HYPH</name>
<comment type="similarity">
    <text evidence="8">Belongs to the binding-protein-dependent transport system permease family. LivHM subfamily.</text>
</comment>
<keyword evidence="4 9" id="KW-0812">Transmembrane</keyword>
<evidence type="ECO:0000256" key="3">
    <source>
        <dbReference type="ARBA" id="ARBA00022475"/>
    </source>
</evidence>
<keyword evidence="11" id="KW-1185">Reference proteome</keyword>
<evidence type="ECO:0000256" key="2">
    <source>
        <dbReference type="ARBA" id="ARBA00022448"/>
    </source>
</evidence>
<dbReference type="InterPro" id="IPR001851">
    <property type="entry name" value="ABC_transp_permease"/>
</dbReference>
<evidence type="ECO:0000313" key="11">
    <source>
        <dbReference type="Proteomes" id="UP000463224"/>
    </source>
</evidence>
<protein>
    <submittedName>
        <fullName evidence="10">Branched-chain amino acid ABC transporter permease</fullName>
    </submittedName>
</protein>
<feature type="transmembrane region" description="Helical" evidence="9">
    <location>
        <begin position="253"/>
        <end position="275"/>
    </location>
</feature>
<dbReference type="GO" id="GO:0006865">
    <property type="term" value="P:amino acid transport"/>
    <property type="evidence" value="ECO:0007669"/>
    <property type="project" value="UniProtKB-KW"/>
</dbReference>
<sequence length="288" mass="29708">MDIIALSGINIVYAVASLFLLAAGLSIIFGMMGVINLAHGEFLMLGGFAFVLSVNAGIDFWISMFVVAPLVVMFIGMVMERLIVRHLYGRTVETILATWGVSLFLIGVTSVTLGYQQLGVSAPLGSVEIGDYRVGGYTFFIIGLAVAVLAFLYAILRWSSFGLKARGTMQNASTAATLGVNVGYVYSATFGLGAAISGLAGAAFAPIAGVTPVSGLTYIGKAFITVIAGGPLPLIGTSTASLLLGFINSAVTAISTPVLGEIALLAAAILLLRLLPAGITGRFFRGGL</sequence>
<accession>A0A844QGZ1</accession>
<keyword evidence="7 9" id="KW-0472">Membrane</keyword>
<keyword evidence="2" id="KW-0813">Transport</keyword>
<evidence type="ECO:0000256" key="4">
    <source>
        <dbReference type="ARBA" id="ARBA00022692"/>
    </source>
</evidence>
<dbReference type="PANTHER" id="PTHR11795">
    <property type="entry name" value="BRANCHED-CHAIN AMINO ACID TRANSPORT SYSTEM PERMEASE PROTEIN LIVH"/>
    <property type="match status" value="1"/>
</dbReference>
<evidence type="ECO:0000313" key="10">
    <source>
        <dbReference type="EMBL" id="MVA98692.1"/>
    </source>
</evidence>
<dbReference type="PANTHER" id="PTHR11795:SF447">
    <property type="entry name" value="ABC TRANSPORTER PERMEASE PROTEIN"/>
    <property type="match status" value="1"/>
</dbReference>
<feature type="transmembrane region" description="Helical" evidence="9">
    <location>
        <begin position="222"/>
        <end position="247"/>
    </location>
</feature>
<feature type="transmembrane region" description="Helical" evidence="9">
    <location>
        <begin position="12"/>
        <end position="35"/>
    </location>
</feature>
<comment type="subcellular location">
    <subcellularLocation>
        <location evidence="1">Cell membrane</location>
        <topology evidence="1">Multi-pass membrane protein</topology>
    </subcellularLocation>
</comment>
<proteinExistence type="inferred from homology"/>